<reference evidence="8 9" key="1">
    <citation type="submission" date="2014-08" db="EMBL/GenBank/DDBJ databases">
        <title>Complete genome sequence of Corynebacterium sphenisci CECT 5990(T) (=DSM 44792(T)), isolated from healthy wild penguins.</title>
        <authorList>
            <person name="Ruckert C."/>
            <person name="Albersmeier A."/>
            <person name="Winkler A."/>
            <person name="Kalinowski J."/>
        </authorList>
    </citation>
    <scope>NUCLEOTIDE SEQUENCE [LARGE SCALE GENOMIC DNA]</scope>
    <source>
        <strain evidence="8 9">DSM 44792</strain>
    </source>
</reference>
<evidence type="ECO:0000313" key="8">
    <source>
        <dbReference type="EMBL" id="APT89815.1"/>
    </source>
</evidence>
<dbReference type="Gene3D" id="3.90.1150.10">
    <property type="entry name" value="Aspartate Aminotransferase, domain 1"/>
    <property type="match status" value="1"/>
</dbReference>
<dbReference type="Proteomes" id="UP000185469">
    <property type="component" value="Chromosome"/>
</dbReference>
<dbReference type="HAMAP" id="MF_01513">
    <property type="entry name" value="Phe_aminotrans_2"/>
    <property type="match status" value="1"/>
</dbReference>
<evidence type="ECO:0000256" key="1">
    <source>
        <dbReference type="ARBA" id="ARBA00001933"/>
    </source>
</evidence>
<sequence>MIRPDLAQIPAYVPGTVGAEMLKLSSNEMTLPPLPAVQAAVADCAARANRYPDMGAVALREALAGYLGLDPAEVAVGCGSTALCQQLIQATCAEGDEVIFAWRSFEAYPILARVAGATPVPVPLDAGHRHDLDAMAAAITGRTRLIFVCNPNNPTGTTLTAEELEGFLAKVPGDVVVALDEAYLEFADGFDPADPAAALPGTPNAVQVARAHRNVVGLRTFSKVWGLAGLRVGYLFGDAGLVEAVQKVAIPFSVNAPAQAAALACLAEDARAELLGRVGEVAAERERLTRMIAAAAGEGAVVPGAQGNFLWIPEDRAADLGRVAAGADPAPADAAGLEALLAARGVLVRCFPGEGIRVTVTSPAESDRLLAALGLG</sequence>
<dbReference type="KEGG" id="csph:CSPHI_00450"/>
<comment type="catalytic activity">
    <reaction evidence="6">
        <text>an aromatic L-alpha-amino acid + 2-oxoglutarate = an aromatic oxo-acid + L-glutamate</text>
        <dbReference type="Rhea" id="RHEA:17533"/>
        <dbReference type="ChEBI" id="CHEBI:16810"/>
        <dbReference type="ChEBI" id="CHEBI:29985"/>
        <dbReference type="ChEBI" id="CHEBI:73309"/>
        <dbReference type="ChEBI" id="CHEBI:84824"/>
        <dbReference type="EC" id="2.6.1.57"/>
    </reaction>
</comment>
<protein>
    <recommendedName>
        <fullName evidence="6">Aromatic amino acid aminotransferase</fullName>
        <shortName evidence="6">ArAT</shortName>
        <ecNumber evidence="6">2.6.1.57</ecNumber>
    </recommendedName>
</protein>
<keyword evidence="4 6" id="KW-0808">Transferase</keyword>
<dbReference type="Gene3D" id="3.40.640.10">
    <property type="entry name" value="Type I PLP-dependent aspartate aminotransferase-like (Major domain)"/>
    <property type="match status" value="1"/>
</dbReference>
<keyword evidence="3 6" id="KW-0032">Aminotransferase</keyword>
<dbReference type="InterPro" id="IPR004839">
    <property type="entry name" value="Aminotransferase_I/II_large"/>
</dbReference>
<dbReference type="GO" id="GO:0008793">
    <property type="term" value="F:aromatic-amino-acid transaminase activity"/>
    <property type="evidence" value="ECO:0007669"/>
    <property type="project" value="UniProtKB-UniRule"/>
</dbReference>
<feature type="domain" description="Aminotransferase class I/classII large" evidence="7">
    <location>
        <begin position="20"/>
        <end position="373"/>
    </location>
</feature>
<evidence type="ECO:0000259" key="7">
    <source>
        <dbReference type="Pfam" id="PF00155"/>
    </source>
</evidence>
<dbReference type="InterPro" id="IPR005861">
    <property type="entry name" value="HisP_aminotrans"/>
</dbReference>
<evidence type="ECO:0000313" key="9">
    <source>
        <dbReference type="Proteomes" id="UP000185469"/>
    </source>
</evidence>
<dbReference type="PANTHER" id="PTHR43643:SF3">
    <property type="entry name" value="HISTIDINOL-PHOSPHATE AMINOTRANSFERASE"/>
    <property type="match status" value="1"/>
</dbReference>
<dbReference type="CDD" id="cd00609">
    <property type="entry name" value="AAT_like"/>
    <property type="match status" value="1"/>
</dbReference>
<gene>
    <name evidence="6" type="primary">pat</name>
    <name evidence="8" type="ORF">CSPHI_00450</name>
</gene>
<evidence type="ECO:0000256" key="5">
    <source>
        <dbReference type="ARBA" id="ARBA00022898"/>
    </source>
</evidence>
<evidence type="ECO:0000256" key="3">
    <source>
        <dbReference type="ARBA" id="ARBA00022576"/>
    </source>
</evidence>
<dbReference type="InterPro" id="IPR015421">
    <property type="entry name" value="PyrdxlP-dep_Trfase_major"/>
</dbReference>
<dbReference type="EMBL" id="CP009248">
    <property type="protein sequence ID" value="APT89815.1"/>
    <property type="molecule type" value="Genomic_DNA"/>
</dbReference>
<comment type="subunit">
    <text evidence="2 6">Homodimer.</text>
</comment>
<organism evidence="8 9">
    <name type="scientific">Corynebacterium sphenisci DSM 44792</name>
    <dbReference type="NCBI Taxonomy" id="1437874"/>
    <lineage>
        <taxon>Bacteria</taxon>
        <taxon>Bacillati</taxon>
        <taxon>Actinomycetota</taxon>
        <taxon>Actinomycetes</taxon>
        <taxon>Mycobacteriales</taxon>
        <taxon>Corynebacteriaceae</taxon>
        <taxon>Corynebacterium</taxon>
    </lineage>
</organism>
<proteinExistence type="inferred from homology"/>
<dbReference type="Pfam" id="PF00155">
    <property type="entry name" value="Aminotran_1_2"/>
    <property type="match status" value="1"/>
</dbReference>
<dbReference type="InterPro" id="IPR015422">
    <property type="entry name" value="PyrdxlP-dep_Trfase_small"/>
</dbReference>
<dbReference type="RefSeq" id="WP_075691008.1">
    <property type="nucleotide sequence ID" value="NZ_CP009248.1"/>
</dbReference>
<dbReference type="GO" id="GO:0030170">
    <property type="term" value="F:pyridoxal phosphate binding"/>
    <property type="evidence" value="ECO:0007669"/>
    <property type="project" value="UniProtKB-UniRule"/>
</dbReference>
<comment type="cofactor">
    <cofactor evidence="1 6">
        <name>pyridoxal 5'-phosphate</name>
        <dbReference type="ChEBI" id="CHEBI:597326"/>
    </cofactor>
</comment>
<keyword evidence="5 6" id="KW-0663">Pyridoxal phosphate</keyword>
<dbReference type="InterPro" id="IPR050106">
    <property type="entry name" value="HistidinolP_aminotransfase"/>
</dbReference>
<dbReference type="EC" id="2.6.1.57" evidence="6"/>
<dbReference type="PANTHER" id="PTHR43643">
    <property type="entry name" value="HISTIDINOL-PHOSPHATE AMINOTRANSFERASE 2"/>
    <property type="match status" value="1"/>
</dbReference>
<dbReference type="STRING" id="1437874.CSPHI_00450"/>
<evidence type="ECO:0000256" key="6">
    <source>
        <dbReference type="HAMAP-Rule" id="MF_01513"/>
    </source>
</evidence>
<dbReference type="InterPro" id="IPR015424">
    <property type="entry name" value="PyrdxlP-dep_Trfase"/>
</dbReference>
<accession>A0A1L7CVB2</accession>
<feature type="modified residue" description="N6-(pyridoxal phosphate)lysine" evidence="6">
    <location>
        <position position="223"/>
    </location>
</feature>
<dbReference type="GO" id="GO:0000105">
    <property type="term" value="P:L-histidine biosynthetic process"/>
    <property type="evidence" value="ECO:0007669"/>
    <property type="project" value="InterPro"/>
</dbReference>
<name>A0A1L7CVB2_9CORY</name>
<evidence type="ECO:0000256" key="2">
    <source>
        <dbReference type="ARBA" id="ARBA00011738"/>
    </source>
</evidence>
<keyword evidence="9" id="KW-1185">Reference proteome</keyword>
<dbReference type="HAMAP" id="MF_01023">
    <property type="entry name" value="HisC_aminotrans_2"/>
    <property type="match status" value="1"/>
</dbReference>
<comment type="similarity">
    <text evidence="6">Belongs to the class-II pyridoxal-phosphate-dependent aminotransferase family.</text>
</comment>
<dbReference type="OrthoDB" id="9809616at2"/>
<dbReference type="NCBIfam" id="NF002878">
    <property type="entry name" value="PRK03321.1"/>
    <property type="match status" value="1"/>
</dbReference>
<dbReference type="GO" id="GO:0004400">
    <property type="term" value="F:histidinol-phosphate transaminase activity"/>
    <property type="evidence" value="ECO:0007669"/>
    <property type="project" value="InterPro"/>
</dbReference>
<comment type="function">
    <text evidence="6">Aminotransferase that catalyzes the conversion of aromatic amino acids and 2-oxoglutarate into corresponding aromatic oxo acids and L-glutamate.</text>
</comment>
<dbReference type="AlphaFoldDB" id="A0A1L7CVB2"/>
<evidence type="ECO:0000256" key="4">
    <source>
        <dbReference type="ARBA" id="ARBA00022679"/>
    </source>
</evidence>
<dbReference type="SUPFAM" id="SSF53383">
    <property type="entry name" value="PLP-dependent transferases"/>
    <property type="match status" value="1"/>
</dbReference>
<dbReference type="InterPro" id="IPR024892">
    <property type="entry name" value="ArAT"/>
</dbReference>